<reference evidence="1" key="1">
    <citation type="submission" date="2015-11" db="EMBL/GenBank/DDBJ databases">
        <title>De novo transcriptome assembly of four potential Pierce s Disease insect vectors from Arizona vineyards.</title>
        <authorList>
            <person name="Tassone E.E."/>
        </authorList>
    </citation>
    <scope>NUCLEOTIDE SEQUENCE</scope>
</reference>
<organism evidence="1">
    <name type="scientific">Graphocephala atropunctata</name>
    <dbReference type="NCBI Taxonomy" id="36148"/>
    <lineage>
        <taxon>Eukaryota</taxon>
        <taxon>Metazoa</taxon>
        <taxon>Ecdysozoa</taxon>
        <taxon>Arthropoda</taxon>
        <taxon>Hexapoda</taxon>
        <taxon>Insecta</taxon>
        <taxon>Pterygota</taxon>
        <taxon>Neoptera</taxon>
        <taxon>Paraneoptera</taxon>
        <taxon>Hemiptera</taxon>
        <taxon>Auchenorrhyncha</taxon>
        <taxon>Membracoidea</taxon>
        <taxon>Cicadellidae</taxon>
        <taxon>Cicadellinae</taxon>
        <taxon>Cicadellini</taxon>
        <taxon>Graphocephala</taxon>
    </lineage>
</organism>
<dbReference type="InterPro" id="IPR011990">
    <property type="entry name" value="TPR-like_helical_dom_sf"/>
</dbReference>
<gene>
    <name evidence="1" type="ORF">g.33658</name>
</gene>
<accession>A0A1B6KBJ6</accession>
<feature type="non-terminal residue" evidence="1">
    <location>
        <position position="1"/>
    </location>
</feature>
<proteinExistence type="predicted"/>
<dbReference type="EMBL" id="GEBQ01031165">
    <property type="protein sequence ID" value="JAT08812.1"/>
    <property type="molecule type" value="Transcribed_RNA"/>
</dbReference>
<protein>
    <submittedName>
        <fullName evidence="1">Uncharacterized protein</fullName>
    </submittedName>
</protein>
<feature type="non-terminal residue" evidence="1">
    <location>
        <position position="122"/>
    </location>
</feature>
<dbReference type="Gene3D" id="1.25.40.10">
    <property type="entry name" value="Tetratricopeptide repeat domain"/>
    <property type="match status" value="1"/>
</dbReference>
<dbReference type="Pfam" id="PF12895">
    <property type="entry name" value="ANAPC3"/>
    <property type="match status" value="1"/>
</dbReference>
<dbReference type="AlphaFoldDB" id="A0A1B6KBJ6"/>
<evidence type="ECO:0000313" key="1">
    <source>
        <dbReference type="EMBL" id="JAT08812.1"/>
    </source>
</evidence>
<name>A0A1B6KBJ6_9HEMI</name>
<sequence>SDIVIELKNLHSRYQDSVFVLVHFHNLVKNCILESCVCNQCFKKMIVEPVQAAIWHCLNNYAYPDAIFLAERLRAEVDTDETLFLLATCYYRSGKPTLAYNILRDKGPTSAQCKYLMSRCCL</sequence>